<dbReference type="InterPro" id="IPR006115">
    <property type="entry name" value="6PGDH_NADP-bd"/>
</dbReference>
<dbReference type="GO" id="GO:0008442">
    <property type="term" value="F:3-hydroxyisobutyrate dehydrogenase activity"/>
    <property type="evidence" value="ECO:0007669"/>
    <property type="project" value="UniProtKB-EC"/>
</dbReference>
<feature type="domain" description="6-phosphogluconate dehydrogenase NADP-binding" evidence="4">
    <location>
        <begin position="6"/>
        <end position="160"/>
    </location>
</feature>
<dbReference type="InterPro" id="IPR013328">
    <property type="entry name" value="6PGD_dom2"/>
</dbReference>
<sequence length="306" mass="31508">MNGDSVLFIGAGRMGGLMAGRLADAGVELAVADLSEEALAPFRARGIPVAHRAADLPGAVVITMLPTDAHVRAALLGEGGACTRQPRAVVVDMSTASPASTLALAGELEGRAMVLDAPVSGGMARARAGTLTAMVGGAQEAFARVRPLLAHMCGEVIHVGPLGSGHVIKALNNYLSAATLWSASEALIVGQRLGLDPAVMLKVWSAGSGTSHATQVKLPDHVLTGTYDFGQTLTLFCKDIAIAADLARRAEVETPTLDALFAFWSAARDRLGGQEDITAIARLIGESGHGPNSMLGLRPDPAPEQE</sequence>
<dbReference type="SUPFAM" id="SSF48179">
    <property type="entry name" value="6-phosphogluconate dehydrogenase C-terminal domain-like"/>
    <property type="match status" value="1"/>
</dbReference>
<evidence type="ECO:0000256" key="1">
    <source>
        <dbReference type="ARBA" id="ARBA00023002"/>
    </source>
</evidence>
<reference evidence="6 7" key="1">
    <citation type="submission" date="2020-08" db="EMBL/GenBank/DDBJ databases">
        <title>Genomic Encyclopedia of Type Strains, Phase IV (KMG-IV): sequencing the most valuable type-strain genomes for metagenomic binning, comparative biology and taxonomic classification.</title>
        <authorList>
            <person name="Goeker M."/>
        </authorList>
    </citation>
    <scope>NUCLEOTIDE SEQUENCE [LARGE SCALE GENOMIC DNA]</scope>
    <source>
        <strain evidence="6 7">DSM 5895</strain>
    </source>
</reference>
<name>A0A839ZD05_9HYPH</name>
<dbReference type="PANTHER" id="PTHR22981">
    <property type="entry name" value="3-HYDROXYISOBUTYRATE DEHYDROGENASE-RELATED"/>
    <property type="match status" value="1"/>
</dbReference>
<dbReference type="Proteomes" id="UP000533469">
    <property type="component" value="Unassembled WGS sequence"/>
</dbReference>
<dbReference type="GO" id="GO:0051287">
    <property type="term" value="F:NAD binding"/>
    <property type="evidence" value="ECO:0007669"/>
    <property type="project" value="InterPro"/>
</dbReference>
<keyword evidence="2" id="KW-0520">NAD</keyword>
<dbReference type="EMBL" id="JACICD010000006">
    <property type="protein sequence ID" value="MBB3772577.1"/>
    <property type="molecule type" value="Genomic_DNA"/>
</dbReference>
<dbReference type="InterPro" id="IPR015815">
    <property type="entry name" value="HIBADH-related"/>
</dbReference>
<feature type="domain" description="3-hydroxyisobutyrate dehydrogenase-like NAD-binding" evidence="5">
    <location>
        <begin position="163"/>
        <end position="284"/>
    </location>
</feature>
<evidence type="ECO:0000259" key="5">
    <source>
        <dbReference type="Pfam" id="PF14833"/>
    </source>
</evidence>
<evidence type="ECO:0000313" key="6">
    <source>
        <dbReference type="EMBL" id="MBB3772577.1"/>
    </source>
</evidence>
<accession>A0A839ZD05</accession>
<protein>
    <submittedName>
        <fullName evidence="6">3-hydroxyisobutyrate dehydrogenase</fullName>
        <ecNumber evidence="6">1.1.1.31</ecNumber>
    </submittedName>
</protein>
<feature type="active site" evidence="3">
    <location>
        <position position="169"/>
    </location>
</feature>
<dbReference type="SUPFAM" id="SSF51735">
    <property type="entry name" value="NAD(P)-binding Rossmann-fold domains"/>
    <property type="match status" value="1"/>
</dbReference>
<dbReference type="InterPro" id="IPR008927">
    <property type="entry name" value="6-PGluconate_DH-like_C_sf"/>
</dbReference>
<evidence type="ECO:0000313" key="7">
    <source>
        <dbReference type="Proteomes" id="UP000533469"/>
    </source>
</evidence>
<dbReference type="EC" id="1.1.1.31" evidence="6"/>
<proteinExistence type="predicted"/>
<comment type="caution">
    <text evidence="6">The sequence shown here is derived from an EMBL/GenBank/DDBJ whole genome shotgun (WGS) entry which is preliminary data.</text>
</comment>
<dbReference type="Pfam" id="PF03446">
    <property type="entry name" value="NAD_binding_2"/>
    <property type="match status" value="1"/>
</dbReference>
<dbReference type="Pfam" id="PF14833">
    <property type="entry name" value="NAD_binding_11"/>
    <property type="match status" value="1"/>
</dbReference>
<evidence type="ECO:0000256" key="2">
    <source>
        <dbReference type="ARBA" id="ARBA00023027"/>
    </source>
</evidence>
<evidence type="ECO:0000256" key="3">
    <source>
        <dbReference type="PIRSR" id="PIRSR000103-1"/>
    </source>
</evidence>
<dbReference type="InterPro" id="IPR036291">
    <property type="entry name" value="NAD(P)-bd_dom_sf"/>
</dbReference>
<dbReference type="AlphaFoldDB" id="A0A839ZD05"/>
<organism evidence="6 7">
    <name type="scientific">Ancylobacter tetraedralis</name>
    <dbReference type="NCBI Taxonomy" id="217068"/>
    <lineage>
        <taxon>Bacteria</taxon>
        <taxon>Pseudomonadati</taxon>
        <taxon>Pseudomonadota</taxon>
        <taxon>Alphaproteobacteria</taxon>
        <taxon>Hyphomicrobiales</taxon>
        <taxon>Xanthobacteraceae</taxon>
        <taxon>Ancylobacter</taxon>
    </lineage>
</organism>
<keyword evidence="1 6" id="KW-0560">Oxidoreductase</keyword>
<dbReference type="InterPro" id="IPR029154">
    <property type="entry name" value="HIBADH-like_NADP-bd"/>
</dbReference>
<evidence type="ECO:0000259" key="4">
    <source>
        <dbReference type="Pfam" id="PF03446"/>
    </source>
</evidence>
<keyword evidence="7" id="KW-1185">Reference proteome</keyword>
<dbReference type="GO" id="GO:0050661">
    <property type="term" value="F:NADP binding"/>
    <property type="evidence" value="ECO:0007669"/>
    <property type="project" value="InterPro"/>
</dbReference>
<dbReference type="PIRSF" id="PIRSF000103">
    <property type="entry name" value="HIBADH"/>
    <property type="match status" value="1"/>
</dbReference>
<dbReference type="RefSeq" id="WP_183190744.1">
    <property type="nucleotide sequence ID" value="NZ_JACICD010000006.1"/>
</dbReference>
<dbReference type="Gene3D" id="3.40.50.720">
    <property type="entry name" value="NAD(P)-binding Rossmann-like Domain"/>
    <property type="match status" value="1"/>
</dbReference>
<dbReference type="Gene3D" id="1.10.1040.10">
    <property type="entry name" value="N-(1-d-carboxylethyl)-l-norvaline Dehydrogenase, domain 2"/>
    <property type="match status" value="1"/>
</dbReference>
<gene>
    <name evidence="6" type="ORF">FHS55_003198</name>
</gene>
<dbReference type="PANTHER" id="PTHR22981:SF7">
    <property type="entry name" value="3-HYDROXYISOBUTYRATE DEHYDROGENASE, MITOCHONDRIAL"/>
    <property type="match status" value="1"/>
</dbReference>